<reference evidence="14" key="2">
    <citation type="submission" date="2021-09" db="EMBL/GenBank/DDBJ databases">
        <authorList>
            <person name="Gilroy R."/>
        </authorList>
    </citation>
    <scope>NUCLEOTIDE SEQUENCE</scope>
    <source>
        <strain evidence="14">ChiSjej2B20-17149</strain>
    </source>
</reference>
<evidence type="ECO:0000256" key="1">
    <source>
        <dbReference type="ARBA" id="ARBA00008428"/>
    </source>
</evidence>
<comment type="caution">
    <text evidence="14">The sequence shown here is derived from an EMBL/GenBank/DDBJ whole genome shotgun (WGS) entry which is preliminary data.</text>
</comment>
<dbReference type="SUPFAM" id="SSF48024">
    <property type="entry name" value="N-terminal domain of DnaB helicase"/>
    <property type="match status" value="1"/>
</dbReference>
<evidence type="ECO:0000313" key="14">
    <source>
        <dbReference type="EMBL" id="HJH22699.1"/>
    </source>
</evidence>
<evidence type="ECO:0000256" key="2">
    <source>
        <dbReference type="ARBA" id="ARBA00022515"/>
    </source>
</evidence>
<protein>
    <recommendedName>
        <fullName evidence="11 12">Replicative DNA helicase</fullName>
        <ecNumber evidence="11 12">5.6.2.3</ecNumber>
    </recommendedName>
</protein>
<keyword evidence="4 12" id="KW-0547">Nucleotide-binding</keyword>
<evidence type="ECO:0000256" key="12">
    <source>
        <dbReference type="RuleBase" id="RU362085"/>
    </source>
</evidence>
<dbReference type="GO" id="GO:0016787">
    <property type="term" value="F:hydrolase activity"/>
    <property type="evidence" value="ECO:0007669"/>
    <property type="project" value="UniProtKB-KW"/>
</dbReference>
<evidence type="ECO:0000256" key="9">
    <source>
        <dbReference type="ARBA" id="ARBA00023235"/>
    </source>
</evidence>
<comment type="catalytic activity">
    <reaction evidence="10 12">
        <text>ATP + H2O = ADP + phosphate + H(+)</text>
        <dbReference type="Rhea" id="RHEA:13065"/>
        <dbReference type="ChEBI" id="CHEBI:15377"/>
        <dbReference type="ChEBI" id="CHEBI:15378"/>
        <dbReference type="ChEBI" id="CHEBI:30616"/>
        <dbReference type="ChEBI" id="CHEBI:43474"/>
        <dbReference type="ChEBI" id="CHEBI:456216"/>
        <dbReference type="EC" id="5.6.2.3"/>
    </reaction>
</comment>
<reference evidence="14" key="1">
    <citation type="journal article" date="2021" name="PeerJ">
        <title>Extensive microbial diversity within the chicken gut microbiome revealed by metagenomics and culture.</title>
        <authorList>
            <person name="Gilroy R."/>
            <person name="Ravi A."/>
            <person name="Getino M."/>
            <person name="Pursley I."/>
            <person name="Horton D.L."/>
            <person name="Alikhan N.F."/>
            <person name="Baker D."/>
            <person name="Gharbi K."/>
            <person name="Hall N."/>
            <person name="Watson M."/>
            <person name="Adriaenssens E.M."/>
            <person name="Foster-Nyarko E."/>
            <person name="Jarju S."/>
            <person name="Secka A."/>
            <person name="Antonio M."/>
            <person name="Oren A."/>
            <person name="Chaudhuri R.R."/>
            <person name="La Ragione R."/>
            <person name="Hildebrand F."/>
            <person name="Pallen M.J."/>
        </authorList>
    </citation>
    <scope>NUCLEOTIDE SEQUENCE</scope>
    <source>
        <strain evidence="14">ChiSjej2B20-17149</strain>
    </source>
</reference>
<dbReference type="InterPro" id="IPR027417">
    <property type="entry name" value="P-loop_NTPase"/>
</dbReference>
<evidence type="ECO:0000256" key="10">
    <source>
        <dbReference type="ARBA" id="ARBA00048954"/>
    </source>
</evidence>
<dbReference type="InterPro" id="IPR016136">
    <property type="entry name" value="DNA_helicase_N/primase_C"/>
</dbReference>
<dbReference type="PANTHER" id="PTHR30153:SF2">
    <property type="entry name" value="REPLICATIVE DNA HELICASE"/>
    <property type="match status" value="1"/>
</dbReference>
<dbReference type="PANTHER" id="PTHR30153">
    <property type="entry name" value="REPLICATIVE DNA HELICASE DNAB"/>
    <property type="match status" value="1"/>
</dbReference>
<comment type="similarity">
    <text evidence="1 12">Belongs to the helicase family. DnaB subfamily.</text>
</comment>
<keyword evidence="9" id="KW-0413">Isomerase</keyword>
<dbReference type="GO" id="GO:0003677">
    <property type="term" value="F:DNA binding"/>
    <property type="evidence" value="ECO:0007669"/>
    <property type="project" value="UniProtKB-UniRule"/>
</dbReference>
<dbReference type="InterPro" id="IPR007694">
    <property type="entry name" value="DNA_helicase_DnaB-like_C"/>
</dbReference>
<accession>A0A921NR94</accession>
<proteinExistence type="inferred from homology"/>
<evidence type="ECO:0000313" key="15">
    <source>
        <dbReference type="Proteomes" id="UP000752172"/>
    </source>
</evidence>
<evidence type="ECO:0000256" key="8">
    <source>
        <dbReference type="ARBA" id="ARBA00023125"/>
    </source>
</evidence>
<dbReference type="InterPro" id="IPR036185">
    <property type="entry name" value="DNA_heli_DnaB-like_N_sf"/>
</dbReference>
<dbReference type="EC" id="5.6.2.3" evidence="11 12"/>
<sequence length="448" mass="49315">MTIANLTPPYSLEAEQGVLGGLMLDNSTWDLLADLLKPEDFFRSEHRAIFKAIAALAQQNRPFDIVTLTEQLTEQPELGGLAYLGELAKNTPSVANIKTYAEIVRERAHLRQLILLGFACSREAAEPQASSQQVQEMFEQRLFALGQAQQRQEFVDLNRCLLDVIEEIDQHFNSGEITTGVPSGLIDLDLKTAGFQPADLVVVAARPSMGKTSLVLNFVETALAARPAASVQIYSLEMPARALVYRLLAILGHLSLANLMKGQLSDNDWPHLTGAAAKLQGYGERLIIDDSPALTCMALRSRARRAARRYGTPALVMVDYLQLMRAPGRETRHLEIAEITAGLKAVAKELNCPVIALSQLNRSLEQRSNKRPVLADLRESGAIEQDADLILFVYRDEVYHPESVDQGTAELIIGKHRNGPTGSLRVSFIAEQTRFTALHANTAWQGAS</sequence>
<gene>
    <name evidence="14" type="primary">dnaB</name>
    <name evidence="14" type="ORF">K8W20_28895</name>
</gene>
<evidence type="ECO:0000256" key="4">
    <source>
        <dbReference type="ARBA" id="ARBA00022741"/>
    </source>
</evidence>
<dbReference type="EMBL" id="DYTS01000485">
    <property type="protein sequence ID" value="HJH22699.1"/>
    <property type="molecule type" value="Genomic_DNA"/>
</dbReference>
<dbReference type="SUPFAM" id="SSF52540">
    <property type="entry name" value="P-loop containing nucleoside triphosphate hydrolases"/>
    <property type="match status" value="1"/>
</dbReference>
<dbReference type="InterPro" id="IPR007692">
    <property type="entry name" value="DNA_helicase_DnaB"/>
</dbReference>
<keyword evidence="5 12" id="KW-0378">Hydrolase</keyword>
<evidence type="ECO:0000256" key="11">
    <source>
        <dbReference type="NCBIfam" id="TIGR00665"/>
    </source>
</evidence>
<dbReference type="AlphaFoldDB" id="A0A921NR94"/>
<keyword evidence="7 12" id="KW-0067">ATP-binding</keyword>
<dbReference type="Pfam" id="PF00772">
    <property type="entry name" value="DnaB"/>
    <property type="match status" value="1"/>
</dbReference>
<dbReference type="NCBIfam" id="TIGR00665">
    <property type="entry name" value="DnaB"/>
    <property type="match status" value="1"/>
</dbReference>
<comment type="function">
    <text evidence="12">The main replicative DNA helicase, it participates in initiation and elongation during chromosome replication. Travels ahead of the DNA replisome, separating dsDNA into templates for DNA synthesis. A processive ATP-dependent 5'-3' DNA helicase it has DNA-dependent ATPase activity.</text>
</comment>
<organism evidence="14 15">
    <name type="scientific">Pseudomonas lactis</name>
    <dbReference type="NCBI Taxonomy" id="1615674"/>
    <lineage>
        <taxon>Bacteria</taxon>
        <taxon>Pseudomonadati</taxon>
        <taxon>Pseudomonadota</taxon>
        <taxon>Gammaproteobacteria</taxon>
        <taxon>Pseudomonadales</taxon>
        <taxon>Pseudomonadaceae</taxon>
        <taxon>Pseudomonas</taxon>
    </lineage>
</organism>
<evidence type="ECO:0000256" key="7">
    <source>
        <dbReference type="ARBA" id="ARBA00022840"/>
    </source>
</evidence>
<keyword evidence="3 12" id="KW-0235">DNA replication</keyword>
<evidence type="ECO:0000256" key="3">
    <source>
        <dbReference type="ARBA" id="ARBA00022705"/>
    </source>
</evidence>
<name>A0A921NR94_9PSED</name>
<evidence type="ECO:0000259" key="13">
    <source>
        <dbReference type="PROSITE" id="PS51199"/>
    </source>
</evidence>
<dbReference type="GO" id="GO:0043139">
    <property type="term" value="F:5'-3' DNA helicase activity"/>
    <property type="evidence" value="ECO:0007669"/>
    <property type="project" value="UniProtKB-EC"/>
</dbReference>
<feature type="domain" description="SF4 helicase" evidence="13">
    <location>
        <begin position="174"/>
        <end position="442"/>
    </location>
</feature>
<keyword evidence="6 12" id="KW-0347">Helicase</keyword>
<evidence type="ECO:0000256" key="6">
    <source>
        <dbReference type="ARBA" id="ARBA00022806"/>
    </source>
</evidence>
<dbReference type="CDD" id="cd00984">
    <property type="entry name" value="DnaB_C"/>
    <property type="match status" value="1"/>
</dbReference>
<dbReference type="GO" id="GO:0005524">
    <property type="term" value="F:ATP binding"/>
    <property type="evidence" value="ECO:0007669"/>
    <property type="project" value="UniProtKB-UniRule"/>
</dbReference>
<dbReference type="InterPro" id="IPR007693">
    <property type="entry name" value="DNA_helicase_DnaB-like_N"/>
</dbReference>
<keyword evidence="8 12" id="KW-0238">DNA-binding</keyword>
<dbReference type="Pfam" id="PF03796">
    <property type="entry name" value="DnaB_C"/>
    <property type="match status" value="1"/>
</dbReference>
<dbReference type="GO" id="GO:0006269">
    <property type="term" value="P:DNA replication, synthesis of primer"/>
    <property type="evidence" value="ECO:0007669"/>
    <property type="project" value="UniProtKB-UniRule"/>
</dbReference>
<keyword evidence="2 12" id="KW-0639">Primosome</keyword>
<evidence type="ECO:0000256" key="5">
    <source>
        <dbReference type="ARBA" id="ARBA00022801"/>
    </source>
</evidence>
<dbReference type="Gene3D" id="1.10.860.10">
    <property type="entry name" value="DNAb Helicase, Chain A"/>
    <property type="match status" value="1"/>
</dbReference>
<dbReference type="GO" id="GO:0005829">
    <property type="term" value="C:cytosol"/>
    <property type="evidence" value="ECO:0007669"/>
    <property type="project" value="TreeGrafter"/>
</dbReference>
<dbReference type="RefSeq" id="WP_093432379.1">
    <property type="nucleotide sequence ID" value="NZ_DYTS01000485.1"/>
</dbReference>
<dbReference type="Proteomes" id="UP000752172">
    <property type="component" value="Unassembled WGS sequence"/>
</dbReference>
<dbReference type="Gene3D" id="3.40.50.300">
    <property type="entry name" value="P-loop containing nucleotide triphosphate hydrolases"/>
    <property type="match status" value="1"/>
</dbReference>
<dbReference type="PROSITE" id="PS51199">
    <property type="entry name" value="SF4_HELICASE"/>
    <property type="match status" value="1"/>
</dbReference>
<dbReference type="GO" id="GO:1990077">
    <property type="term" value="C:primosome complex"/>
    <property type="evidence" value="ECO:0007669"/>
    <property type="project" value="UniProtKB-UniRule"/>
</dbReference>